<name>A0A220S250_9NEIS</name>
<dbReference type="InterPro" id="IPR006260">
    <property type="entry name" value="TonB/TolA_C"/>
</dbReference>
<dbReference type="Proteomes" id="UP000198238">
    <property type="component" value="Chromosome"/>
</dbReference>
<dbReference type="GO" id="GO:0015891">
    <property type="term" value="P:siderophore transport"/>
    <property type="evidence" value="ECO:0007669"/>
    <property type="project" value="InterPro"/>
</dbReference>
<comment type="subcellular location">
    <subcellularLocation>
        <location evidence="1 10">Cell inner membrane</location>
        <topology evidence="1 10">Single-pass membrane protein</topology>
        <orientation evidence="1 10">Periplasmic side</orientation>
    </subcellularLocation>
</comment>
<evidence type="ECO:0000256" key="1">
    <source>
        <dbReference type="ARBA" id="ARBA00004383"/>
    </source>
</evidence>
<dbReference type="GO" id="GO:0098797">
    <property type="term" value="C:plasma membrane protein complex"/>
    <property type="evidence" value="ECO:0007669"/>
    <property type="project" value="TreeGrafter"/>
</dbReference>
<evidence type="ECO:0000256" key="7">
    <source>
        <dbReference type="ARBA" id="ARBA00022927"/>
    </source>
</evidence>
<feature type="transmembrane region" description="Helical" evidence="10">
    <location>
        <begin position="7"/>
        <end position="27"/>
    </location>
</feature>
<comment type="function">
    <text evidence="10">Interacts with outer membrane receptor proteins that carry out high-affinity binding and energy dependent uptake into the periplasmic space of specific substrates. It could act to transduce energy from the cytoplasmic membrane to specific energy-requiring processes in the outer membrane, resulting in the release into the periplasm of ligands bound by these outer membrane proteins.</text>
</comment>
<reference evidence="13 14" key="1">
    <citation type="submission" date="2017-06" db="EMBL/GenBank/DDBJ databases">
        <title>Neisseria chenwenguii sp. nov., isolated from the intestinal contents of Tibetan Plateau Pika in Yushu, Qinghai Province, China.</title>
        <authorList>
            <person name="Zhang G."/>
        </authorList>
    </citation>
    <scope>NUCLEOTIDE SEQUENCE [LARGE SCALE GENOMIC DNA]</scope>
    <source>
        <strain evidence="13 14">10023</strain>
    </source>
</reference>
<dbReference type="PROSITE" id="PS52015">
    <property type="entry name" value="TONB_CTD"/>
    <property type="match status" value="1"/>
</dbReference>
<accession>A0A220S250</accession>
<dbReference type="PANTHER" id="PTHR33446:SF2">
    <property type="entry name" value="PROTEIN TONB"/>
    <property type="match status" value="1"/>
</dbReference>
<evidence type="ECO:0000313" key="13">
    <source>
        <dbReference type="EMBL" id="ASK27559.1"/>
    </source>
</evidence>
<feature type="domain" description="TonB C-terminal" evidence="12">
    <location>
        <begin position="220"/>
        <end position="305"/>
    </location>
</feature>
<keyword evidence="4 10" id="KW-1003">Cell membrane</keyword>
<keyword evidence="3 10" id="KW-0813">Transport</keyword>
<organism evidence="13 14">
    <name type="scientific">Neisseria chenwenguii</name>
    <dbReference type="NCBI Taxonomy" id="1853278"/>
    <lineage>
        <taxon>Bacteria</taxon>
        <taxon>Pseudomonadati</taxon>
        <taxon>Pseudomonadota</taxon>
        <taxon>Betaproteobacteria</taxon>
        <taxon>Neisseriales</taxon>
        <taxon>Neisseriaceae</taxon>
        <taxon>Neisseria</taxon>
    </lineage>
</organism>
<comment type="similarity">
    <text evidence="2 10">Belongs to the TonB family.</text>
</comment>
<dbReference type="EMBL" id="CP022278">
    <property type="protein sequence ID" value="ASK27559.1"/>
    <property type="molecule type" value="Genomic_DNA"/>
</dbReference>
<keyword evidence="8 10" id="KW-1133">Transmembrane helix</keyword>
<keyword evidence="6 10" id="KW-0812">Transmembrane</keyword>
<feature type="compositionally biased region" description="Basic and acidic residues" evidence="11">
    <location>
        <begin position="156"/>
        <end position="176"/>
    </location>
</feature>
<proteinExistence type="inferred from homology"/>
<keyword evidence="5 10" id="KW-0997">Cell inner membrane</keyword>
<dbReference type="OrthoDB" id="8607379at2"/>
<dbReference type="GO" id="GO:0030288">
    <property type="term" value="C:outer membrane-bounded periplasmic space"/>
    <property type="evidence" value="ECO:0007669"/>
    <property type="project" value="InterPro"/>
</dbReference>
<dbReference type="InterPro" id="IPR037682">
    <property type="entry name" value="TonB_C"/>
</dbReference>
<protein>
    <recommendedName>
        <fullName evidence="10">Protein TonB</fullName>
    </recommendedName>
</protein>
<keyword evidence="9 10" id="KW-0472">Membrane</keyword>
<evidence type="ECO:0000313" key="14">
    <source>
        <dbReference type="Proteomes" id="UP000198238"/>
    </source>
</evidence>
<evidence type="ECO:0000256" key="3">
    <source>
        <dbReference type="ARBA" id="ARBA00022448"/>
    </source>
</evidence>
<feature type="compositionally biased region" description="Gly residues" evidence="11">
    <location>
        <begin position="206"/>
        <end position="218"/>
    </location>
</feature>
<dbReference type="GO" id="GO:0055085">
    <property type="term" value="P:transmembrane transport"/>
    <property type="evidence" value="ECO:0007669"/>
    <property type="project" value="InterPro"/>
</dbReference>
<dbReference type="RefSeq" id="WP_089036260.1">
    <property type="nucleotide sequence ID" value="NZ_CP022278.1"/>
</dbReference>
<keyword evidence="14" id="KW-1185">Reference proteome</keyword>
<dbReference type="Pfam" id="PF03544">
    <property type="entry name" value="TonB_C"/>
    <property type="match status" value="1"/>
</dbReference>
<dbReference type="SUPFAM" id="SSF74653">
    <property type="entry name" value="TolA/TonB C-terminal domain"/>
    <property type="match status" value="1"/>
</dbReference>
<feature type="compositionally biased region" description="Basic and acidic residues" evidence="11">
    <location>
        <begin position="185"/>
        <end position="205"/>
    </location>
</feature>
<dbReference type="PRINTS" id="PR01374">
    <property type="entry name" value="TONBPROTEIN"/>
</dbReference>
<dbReference type="PANTHER" id="PTHR33446">
    <property type="entry name" value="PROTEIN TONB-RELATED"/>
    <property type="match status" value="1"/>
</dbReference>
<evidence type="ECO:0000256" key="2">
    <source>
        <dbReference type="ARBA" id="ARBA00006555"/>
    </source>
</evidence>
<evidence type="ECO:0000256" key="6">
    <source>
        <dbReference type="ARBA" id="ARBA00022692"/>
    </source>
</evidence>
<evidence type="ECO:0000256" key="11">
    <source>
        <dbReference type="SAM" id="MobiDB-lite"/>
    </source>
</evidence>
<feature type="compositionally biased region" description="Basic and acidic residues" evidence="11">
    <location>
        <begin position="99"/>
        <end position="138"/>
    </location>
</feature>
<dbReference type="NCBIfam" id="TIGR01352">
    <property type="entry name" value="tonB_Cterm"/>
    <property type="match status" value="1"/>
</dbReference>
<sequence>MKNQRILSPAVIAAVTFLHVGLMALLWHARTPPLAVETASFEVVDLGSLGGGDGAPEGAGAPAEPAPEPPKPKAELPKPKSKPKPAVPEKTVIKPVVTKKADADIQQPKEKPVEKPKPKPAEPSKTEPIPEPKPEPAPKAEPAPAPKAEPKAVGSDAEKGKWEAVGRSGNGEKEGAKGGGTKGEGGGRGEGEGKGSGGRKGDRGEGSGGEGGGSGAGGSRSNPIRAGGTLATPPYPDSAIENGEEGTVVMDVLVNPSGRVESVKIVKSSGSAALDRAARKAAQQGSYANNGKWLVYKGRVNFTLN</sequence>
<evidence type="ECO:0000256" key="4">
    <source>
        <dbReference type="ARBA" id="ARBA00022475"/>
    </source>
</evidence>
<evidence type="ECO:0000256" key="9">
    <source>
        <dbReference type="ARBA" id="ARBA00023136"/>
    </source>
</evidence>
<evidence type="ECO:0000256" key="5">
    <source>
        <dbReference type="ARBA" id="ARBA00022519"/>
    </source>
</evidence>
<evidence type="ECO:0000256" key="8">
    <source>
        <dbReference type="ARBA" id="ARBA00022989"/>
    </source>
</evidence>
<dbReference type="Gene3D" id="3.30.1150.10">
    <property type="match status" value="1"/>
</dbReference>
<dbReference type="GO" id="GO:0015031">
    <property type="term" value="P:protein transport"/>
    <property type="evidence" value="ECO:0007669"/>
    <property type="project" value="UniProtKB-UniRule"/>
</dbReference>
<dbReference type="KEGG" id="nei:BG910_07190"/>
<keyword evidence="7 10" id="KW-0653">Protein transport</keyword>
<dbReference type="InterPro" id="IPR051045">
    <property type="entry name" value="TonB-dependent_transducer"/>
</dbReference>
<feature type="region of interest" description="Disordered" evidence="11">
    <location>
        <begin position="50"/>
        <end position="243"/>
    </location>
</feature>
<gene>
    <name evidence="13" type="ORF">BG910_07190</name>
</gene>
<keyword evidence="10" id="KW-0735">Signal-anchor</keyword>
<dbReference type="GO" id="GO:0031992">
    <property type="term" value="F:energy transducer activity"/>
    <property type="evidence" value="ECO:0007669"/>
    <property type="project" value="InterPro"/>
</dbReference>
<dbReference type="AlphaFoldDB" id="A0A220S250"/>
<dbReference type="InterPro" id="IPR003538">
    <property type="entry name" value="TonB"/>
</dbReference>
<evidence type="ECO:0000256" key="10">
    <source>
        <dbReference type="RuleBase" id="RU362123"/>
    </source>
</evidence>
<evidence type="ECO:0000259" key="12">
    <source>
        <dbReference type="PROSITE" id="PS52015"/>
    </source>
</evidence>